<accession>A0A699IVS3</accession>
<gene>
    <name evidence="1" type="ORF">Tci_561680</name>
</gene>
<protein>
    <submittedName>
        <fullName evidence="1">Phospholipase-like protein</fullName>
    </submittedName>
</protein>
<dbReference type="AlphaFoldDB" id="A0A699IVS3"/>
<dbReference type="PANTHER" id="PTHR48449">
    <property type="entry name" value="DUF1985 DOMAIN-CONTAINING PROTEIN"/>
    <property type="match status" value="1"/>
</dbReference>
<name>A0A699IVS3_TANCI</name>
<dbReference type="EMBL" id="BKCJ010338853">
    <property type="protein sequence ID" value="GEZ89707.1"/>
    <property type="molecule type" value="Genomic_DNA"/>
</dbReference>
<organism evidence="1">
    <name type="scientific">Tanacetum cinerariifolium</name>
    <name type="common">Dalmatian daisy</name>
    <name type="synonym">Chrysanthemum cinerariifolium</name>
    <dbReference type="NCBI Taxonomy" id="118510"/>
    <lineage>
        <taxon>Eukaryota</taxon>
        <taxon>Viridiplantae</taxon>
        <taxon>Streptophyta</taxon>
        <taxon>Embryophyta</taxon>
        <taxon>Tracheophyta</taxon>
        <taxon>Spermatophyta</taxon>
        <taxon>Magnoliopsida</taxon>
        <taxon>eudicotyledons</taxon>
        <taxon>Gunneridae</taxon>
        <taxon>Pentapetalae</taxon>
        <taxon>asterids</taxon>
        <taxon>campanulids</taxon>
        <taxon>Asterales</taxon>
        <taxon>Asteraceae</taxon>
        <taxon>Asteroideae</taxon>
        <taxon>Anthemideae</taxon>
        <taxon>Anthemidinae</taxon>
        <taxon>Tanacetum</taxon>
    </lineage>
</organism>
<comment type="caution">
    <text evidence="1">The sequence shown here is derived from an EMBL/GenBank/DDBJ whole genome shotgun (WGS) entry which is preliminary data.</text>
</comment>
<dbReference type="PANTHER" id="PTHR48449:SF1">
    <property type="entry name" value="DUF1985 DOMAIN-CONTAINING PROTEIN"/>
    <property type="match status" value="1"/>
</dbReference>
<sequence length="266" mass="30683">MSTLLELSAIAKSNNLKDMMILLFESENQKELITDDNMNMIAKNLSIRVSKREMLIVSFSSYSKGDMKFKERVFPHRVGLSITSLYLVGVIEDEEYFSQLCDEYAIHVCLSLCLEVIFMGKLMVKDVDETLMRLVESLEAWNAFPWGEHIWMQLYDEIMNVVDNHKSEHLERLHKSRKYVPTYTLGGFVWSFKVWILKSFEMSNHWWNKLVEAIPRDSLPHVFLTVLPLTNAPPRLILKALVCAQVPFSSSSTSLLLVVSQTQIGV</sequence>
<proteinExistence type="predicted"/>
<evidence type="ECO:0000313" key="1">
    <source>
        <dbReference type="EMBL" id="GEZ89707.1"/>
    </source>
</evidence>
<reference evidence="1" key="1">
    <citation type="journal article" date="2019" name="Sci. Rep.">
        <title>Draft genome of Tanacetum cinerariifolium, the natural source of mosquito coil.</title>
        <authorList>
            <person name="Yamashiro T."/>
            <person name="Shiraishi A."/>
            <person name="Satake H."/>
            <person name="Nakayama K."/>
        </authorList>
    </citation>
    <scope>NUCLEOTIDE SEQUENCE</scope>
</reference>